<dbReference type="EMBL" id="CP046172">
    <property type="protein sequence ID" value="QIS14209.1"/>
    <property type="molecule type" value="Genomic_DNA"/>
</dbReference>
<dbReference type="Pfam" id="PF01557">
    <property type="entry name" value="FAA_hydrolase"/>
    <property type="match status" value="1"/>
</dbReference>
<dbReference type="InterPro" id="IPR036663">
    <property type="entry name" value="Fumarylacetoacetase_C_sf"/>
</dbReference>
<evidence type="ECO:0000256" key="2">
    <source>
        <dbReference type="ARBA" id="ARBA00022723"/>
    </source>
</evidence>
<dbReference type="GO" id="GO:0016853">
    <property type="term" value="F:isomerase activity"/>
    <property type="evidence" value="ECO:0007669"/>
    <property type="project" value="UniProtKB-ARBA"/>
</dbReference>
<dbReference type="Gene3D" id="3.90.850.10">
    <property type="entry name" value="Fumarylacetoacetase-like, C-terminal domain"/>
    <property type="match status" value="1"/>
</dbReference>
<reference evidence="4 5" key="1">
    <citation type="journal article" date="2019" name="ACS Chem. Biol.">
        <title>Identification and Mobilization of a Cryptic Antibiotic Biosynthesis Gene Locus from a Human-Pathogenic Nocardia Isolate.</title>
        <authorList>
            <person name="Herisse M."/>
            <person name="Ishida K."/>
            <person name="Porter J.L."/>
            <person name="Howden B."/>
            <person name="Hertweck C."/>
            <person name="Stinear T.P."/>
            <person name="Pidot S.J."/>
        </authorList>
    </citation>
    <scope>NUCLEOTIDE SEQUENCE [LARGE SCALE GENOMIC DNA]</scope>
    <source>
        <strain evidence="4 5">AUSMDU00012717</strain>
    </source>
</reference>
<dbReference type="InterPro" id="IPR051121">
    <property type="entry name" value="FAH"/>
</dbReference>
<proteinExistence type="inferred from homology"/>
<dbReference type="FunFam" id="3.90.850.10:FF:000002">
    <property type="entry name" value="2-hydroxyhepta-2,4-diene-1,7-dioate isomerase"/>
    <property type="match status" value="1"/>
</dbReference>
<evidence type="ECO:0000256" key="1">
    <source>
        <dbReference type="ARBA" id="ARBA00010211"/>
    </source>
</evidence>
<evidence type="ECO:0000259" key="3">
    <source>
        <dbReference type="Pfam" id="PF01557"/>
    </source>
</evidence>
<dbReference type="AlphaFoldDB" id="A0A6G9YLQ8"/>
<dbReference type="SUPFAM" id="SSF56529">
    <property type="entry name" value="FAH"/>
    <property type="match status" value="1"/>
</dbReference>
<evidence type="ECO:0000313" key="4">
    <source>
        <dbReference type="EMBL" id="QIS14209.1"/>
    </source>
</evidence>
<dbReference type="KEGG" id="nah:F5544_31850"/>
<dbReference type="GO" id="GO:0046872">
    <property type="term" value="F:metal ion binding"/>
    <property type="evidence" value="ECO:0007669"/>
    <property type="project" value="UniProtKB-KW"/>
</dbReference>
<dbReference type="RefSeq" id="WP_167476651.1">
    <property type="nucleotide sequence ID" value="NZ_CP046172.1"/>
</dbReference>
<accession>A0A6G9YLQ8</accession>
<dbReference type="PANTHER" id="PTHR42796:SF4">
    <property type="entry name" value="FUMARYLACETOACETATE HYDROLASE DOMAIN-CONTAINING PROTEIN 2A"/>
    <property type="match status" value="1"/>
</dbReference>
<evidence type="ECO:0000313" key="5">
    <source>
        <dbReference type="Proteomes" id="UP000503540"/>
    </source>
</evidence>
<dbReference type="PANTHER" id="PTHR42796">
    <property type="entry name" value="FUMARYLACETOACETATE HYDROLASE DOMAIN-CONTAINING PROTEIN 2A-RELATED"/>
    <property type="match status" value="1"/>
</dbReference>
<keyword evidence="2" id="KW-0479">Metal-binding</keyword>
<sequence length="281" mass="30166">MRIANLHRRLVLLVEGGAVDVQHASMGRFSADPQAVYEDWAAFREWAASAELPKGTPFPATALGAPVPTPRQVFAVGLNYRDHAAESGLPVPEGLPPVFTKFVTSITGPVTDVVLPSGGHTDWETELVVVIGARCRNVTETEAWDHIAGVMVGQDISERISQLAGPVPQFSLGKSLPGFTPTGPWLVTPDEFDNPGDLGIWAILNGERVQQARTSDMIFSVPTLIARLSARLPLLPGDLLFTGTPAGVGLGREPQRWLAPGDELVSHIEGIGELYQHFVSC</sequence>
<keyword evidence="5" id="KW-1185">Reference proteome</keyword>
<name>A0A6G9YLQ8_9NOCA</name>
<dbReference type="GO" id="GO:0019752">
    <property type="term" value="P:carboxylic acid metabolic process"/>
    <property type="evidence" value="ECO:0007669"/>
    <property type="project" value="UniProtKB-ARBA"/>
</dbReference>
<feature type="domain" description="Fumarylacetoacetase-like C-terminal" evidence="3">
    <location>
        <begin position="73"/>
        <end position="277"/>
    </location>
</feature>
<organism evidence="4 5">
    <name type="scientific">Nocardia arthritidis</name>
    <dbReference type="NCBI Taxonomy" id="228602"/>
    <lineage>
        <taxon>Bacteria</taxon>
        <taxon>Bacillati</taxon>
        <taxon>Actinomycetota</taxon>
        <taxon>Actinomycetes</taxon>
        <taxon>Mycobacteriales</taxon>
        <taxon>Nocardiaceae</taxon>
        <taxon>Nocardia</taxon>
    </lineage>
</organism>
<protein>
    <submittedName>
        <fullName evidence="4">Fumarylacetoacetate hydrolase</fullName>
    </submittedName>
</protein>
<keyword evidence="4" id="KW-0378">Hydrolase</keyword>
<gene>
    <name evidence="4" type="ORF">F5544_31850</name>
</gene>
<comment type="similarity">
    <text evidence="1">Belongs to the FAH family.</text>
</comment>
<dbReference type="GO" id="GO:0016787">
    <property type="term" value="F:hydrolase activity"/>
    <property type="evidence" value="ECO:0007669"/>
    <property type="project" value="UniProtKB-KW"/>
</dbReference>
<dbReference type="Proteomes" id="UP000503540">
    <property type="component" value="Chromosome"/>
</dbReference>
<dbReference type="InterPro" id="IPR011234">
    <property type="entry name" value="Fumarylacetoacetase-like_C"/>
</dbReference>